<gene>
    <name evidence="4" type="ORF">CBQ26_02210</name>
</gene>
<dbReference type="OrthoDB" id="73142at2"/>
<keyword evidence="5" id="KW-1185">Reference proteome</keyword>
<accession>A0A246BRQ1</accession>
<evidence type="ECO:0000313" key="5">
    <source>
        <dbReference type="Proteomes" id="UP000197208"/>
    </source>
</evidence>
<organism evidence="4 5">
    <name type="scientific">Deinococcus indicus</name>
    <dbReference type="NCBI Taxonomy" id="223556"/>
    <lineage>
        <taxon>Bacteria</taxon>
        <taxon>Thermotogati</taxon>
        <taxon>Deinococcota</taxon>
        <taxon>Deinococci</taxon>
        <taxon>Deinococcales</taxon>
        <taxon>Deinococcaceae</taxon>
        <taxon>Deinococcus</taxon>
    </lineage>
</organism>
<evidence type="ECO:0000313" key="4">
    <source>
        <dbReference type="EMBL" id="OWL98351.1"/>
    </source>
</evidence>
<evidence type="ECO:0000256" key="2">
    <source>
        <dbReference type="SAM" id="MobiDB-lite"/>
    </source>
</evidence>
<dbReference type="Pfam" id="PF01832">
    <property type="entry name" value="Glucosaminidase"/>
    <property type="match status" value="1"/>
</dbReference>
<dbReference type="Gene3D" id="1.10.530.10">
    <property type="match status" value="1"/>
</dbReference>
<dbReference type="InterPro" id="IPR002901">
    <property type="entry name" value="MGlyc_endo_b_GlcNAc-like_dom"/>
</dbReference>
<evidence type="ECO:0000256" key="1">
    <source>
        <dbReference type="ARBA" id="ARBA00022801"/>
    </source>
</evidence>
<feature type="compositionally biased region" description="Pro residues" evidence="2">
    <location>
        <begin position="10"/>
        <end position="28"/>
    </location>
</feature>
<sequence>MFDTREPKTGPGPSPKPKTPTPTTPPRPLKANQQRWERTFRGAAKGVTFQLRIIRRPDGHLTARYQATPGKGSGWHLEGQLRDDNTFTLKGTENNAEFQGKISPDGKTVTSSFKNQTLSGSFQAPSLTLSAIPVSLPPTRILITGATQTPSVENAKNAAHTARIERSEVSQSVISALNSSTYTPKTMVKKDRHEVFFNIVKSFRSLGVPHPELIAAQWATESSWGKSHSGKNNVFGIKEFDPTKPRTFAPTKEWDPNLQKLVEKAEPFADYKDYADAFIARANFTIDNPRYAKAGYFEAKNLKEAAYAIDRAGYANTGDPGSYAESLISIMVGCGIDVEKTATIAVAPPQPQLSAEGNRVAQSSVSPDQLDRLINLKSYKKIYTIKEINLARSLISKIQDDKLKGDLFEILQTKVPYRNQRNNQSIGLQSDRWTYKGRDGKTHWAVYTGKPIGDIMCNLTSLAMVLETLGIENPSSGQYEDFLENVRRKNSLSPRTTEGGWAGVARQLRARKTMHKEKFRGDYTEWKEEILPYIRNGNGVMMSLNGHIVRLQSVAEHGITVDDPYGRLPSLLNYSPNNVTGSYKGNLNGKTKETGVGEDTIFPWIQVSKFTFHWIAAFERS</sequence>
<keyword evidence="1" id="KW-0378">Hydrolase</keyword>
<reference evidence="4 5" key="1">
    <citation type="submission" date="2017-05" db="EMBL/GenBank/DDBJ databases">
        <title>De novo genome assembly of Deniococcus indicus strain DR1.</title>
        <authorList>
            <person name="Chauhan D."/>
            <person name="Yennamalli R.M."/>
            <person name="Priyadarshini R."/>
        </authorList>
    </citation>
    <scope>NUCLEOTIDE SEQUENCE [LARGE SCALE GENOMIC DNA]</scope>
    <source>
        <strain evidence="4 5">DR1</strain>
    </source>
</reference>
<comment type="caution">
    <text evidence="4">The sequence shown here is derived from an EMBL/GenBank/DDBJ whole genome shotgun (WGS) entry which is preliminary data.</text>
</comment>
<proteinExistence type="predicted"/>
<dbReference type="AlphaFoldDB" id="A0A246BRQ1"/>
<evidence type="ECO:0000259" key="3">
    <source>
        <dbReference type="Pfam" id="PF01832"/>
    </source>
</evidence>
<dbReference type="InterPro" id="IPR051056">
    <property type="entry name" value="Glycosyl_Hydrolase_73"/>
</dbReference>
<feature type="region of interest" description="Disordered" evidence="2">
    <location>
        <begin position="1"/>
        <end position="33"/>
    </location>
</feature>
<protein>
    <recommendedName>
        <fullName evidence="3">Mannosyl-glycoprotein endo-beta-N-acetylglucosamidase-like domain-containing protein</fullName>
    </recommendedName>
</protein>
<dbReference type="Proteomes" id="UP000197208">
    <property type="component" value="Unassembled WGS sequence"/>
</dbReference>
<dbReference type="GO" id="GO:0004040">
    <property type="term" value="F:amidase activity"/>
    <property type="evidence" value="ECO:0007669"/>
    <property type="project" value="InterPro"/>
</dbReference>
<dbReference type="PANTHER" id="PTHR33308:SF9">
    <property type="entry name" value="PEPTIDOGLYCAN HYDROLASE FLGJ"/>
    <property type="match status" value="1"/>
</dbReference>
<feature type="domain" description="Mannosyl-glycoprotein endo-beta-N-acetylglucosamidase-like" evidence="3">
    <location>
        <begin position="204"/>
        <end position="331"/>
    </location>
</feature>
<name>A0A246BRQ1_9DEIO</name>
<dbReference type="EMBL" id="NHMK01000008">
    <property type="protein sequence ID" value="OWL98351.1"/>
    <property type="molecule type" value="Genomic_DNA"/>
</dbReference>
<dbReference type="PANTHER" id="PTHR33308">
    <property type="entry name" value="PEPTIDOGLYCAN HYDROLASE FLGJ"/>
    <property type="match status" value="1"/>
</dbReference>
<dbReference type="RefSeq" id="WP_143341944.1">
    <property type="nucleotide sequence ID" value="NZ_NHMK01000008.1"/>
</dbReference>